<evidence type="ECO:0000313" key="3">
    <source>
        <dbReference type="Proteomes" id="UP000305067"/>
    </source>
</evidence>
<organism evidence="2 3">
    <name type="scientific">Pterulicium gracile</name>
    <dbReference type="NCBI Taxonomy" id="1884261"/>
    <lineage>
        <taxon>Eukaryota</taxon>
        <taxon>Fungi</taxon>
        <taxon>Dikarya</taxon>
        <taxon>Basidiomycota</taxon>
        <taxon>Agaricomycotina</taxon>
        <taxon>Agaricomycetes</taxon>
        <taxon>Agaricomycetidae</taxon>
        <taxon>Agaricales</taxon>
        <taxon>Pleurotineae</taxon>
        <taxon>Pterulaceae</taxon>
        <taxon>Pterulicium</taxon>
    </lineage>
</organism>
<keyword evidence="3" id="KW-1185">Reference proteome</keyword>
<dbReference type="Proteomes" id="UP000305067">
    <property type="component" value="Unassembled WGS sequence"/>
</dbReference>
<evidence type="ECO:0000256" key="1">
    <source>
        <dbReference type="SAM" id="MobiDB-lite"/>
    </source>
</evidence>
<evidence type="ECO:0000313" key="2">
    <source>
        <dbReference type="EMBL" id="TFK99375.1"/>
    </source>
</evidence>
<reference evidence="2 3" key="1">
    <citation type="journal article" date="2019" name="Nat. Ecol. Evol.">
        <title>Megaphylogeny resolves global patterns of mushroom evolution.</title>
        <authorList>
            <person name="Varga T."/>
            <person name="Krizsan K."/>
            <person name="Foldi C."/>
            <person name="Dima B."/>
            <person name="Sanchez-Garcia M."/>
            <person name="Sanchez-Ramirez S."/>
            <person name="Szollosi G.J."/>
            <person name="Szarkandi J.G."/>
            <person name="Papp V."/>
            <person name="Albert L."/>
            <person name="Andreopoulos W."/>
            <person name="Angelini C."/>
            <person name="Antonin V."/>
            <person name="Barry K.W."/>
            <person name="Bougher N.L."/>
            <person name="Buchanan P."/>
            <person name="Buyck B."/>
            <person name="Bense V."/>
            <person name="Catcheside P."/>
            <person name="Chovatia M."/>
            <person name="Cooper J."/>
            <person name="Damon W."/>
            <person name="Desjardin D."/>
            <person name="Finy P."/>
            <person name="Geml J."/>
            <person name="Haridas S."/>
            <person name="Hughes K."/>
            <person name="Justo A."/>
            <person name="Karasinski D."/>
            <person name="Kautmanova I."/>
            <person name="Kiss B."/>
            <person name="Kocsube S."/>
            <person name="Kotiranta H."/>
            <person name="LaButti K.M."/>
            <person name="Lechner B.E."/>
            <person name="Liimatainen K."/>
            <person name="Lipzen A."/>
            <person name="Lukacs Z."/>
            <person name="Mihaltcheva S."/>
            <person name="Morgado L.N."/>
            <person name="Niskanen T."/>
            <person name="Noordeloos M.E."/>
            <person name="Ohm R.A."/>
            <person name="Ortiz-Santana B."/>
            <person name="Ovrebo C."/>
            <person name="Racz N."/>
            <person name="Riley R."/>
            <person name="Savchenko A."/>
            <person name="Shiryaev A."/>
            <person name="Soop K."/>
            <person name="Spirin V."/>
            <person name="Szebenyi C."/>
            <person name="Tomsovsky M."/>
            <person name="Tulloss R.E."/>
            <person name="Uehling J."/>
            <person name="Grigoriev I.V."/>
            <person name="Vagvolgyi C."/>
            <person name="Papp T."/>
            <person name="Martin F.M."/>
            <person name="Miettinen O."/>
            <person name="Hibbett D.S."/>
            <person name="Nagy L.G."/>
        </authorList>
    </citation>
    <scope>NUCLEOTIDE SEQUENCE [LARGE SCALE GENOMIC DNA]</scope>
    <source>
        <strain evidence="2 3">CBS 309.79</strain>
    </source>
</reference>
<feature type="compositionally biased region" description="Acidic residues" evidence="1">
    <location>
        <begin position="49"/>
        <end position="65"/>
    </location>
</feature>
<dbReference type="EMBL" id="ML178834">
    <property type="protein sequence ID" value="TFK99375.1"/>
    <property type="molecule type" value="Genomic_DNA"/>
</dbReference>
<feature type="region of interest" description="Disordered" evidence="1">
    <location>
        <begin position="29"/>
        <end position="66"/>
    </location>
</feature>
<sequence>MTRRSFILPRTFAGQSEIQLVLKYTQNQHQSNSTYLANETPPSSPASTSDDDDDKDDDPESDYGDELTMASSELGADMPGELLSEQLKAICEATEGATDPALIALHRKCQVDNVLSALVGARRIPENGTIIEDLKLCFLWTCDRIIASVACSPAVCRDIRAQTFLEHICMYALHARCSADI</sequence>
<dbReference type="AlphaFoldDB" id="A0A5C3QBB8"/>
<accession>A0A5C3QBB8</accession>
<protein>
    <submittedName>
        <fullName evidence="2">Uncharacterized protein</fullName>
    </submittedName>
</protein>
<name>A0A5C3QBB8_9AGAR</name>
<gene>
    <name evidence="2" type="ORF">BDV98DRAFT_571479</name>
</gene>
<proteinExistence type="predicted"/>